<dbReference type="GO" id="GO:0019062">
    <property type="term" value="P:virion attachment to host cell"/>
    <property type="evidence" value="ECO:0007669"/>
    <property type="project" value="UniProtKB-UniRule"/>
</dbReference>
<keyword evidence="23 33" id="KW-1039">Host endosome</keyword>
<evidence type="ECO:0000256" key="13">
    <source>
        <dbReference type="ARBA" id="ARBA00022685"/>
    </source>
</evidence>
<feature type="domain" description="Retroviral envelope protein GP41-like" evidence="37">
    <location>
        <begin position="523"/>
        <end position="712"/>
    </location>
</feature>
<dbReference type="GO" id="GO:0019031">
    <property type="term" value="C:viral envelope"/>
    <property type="evidence" value="ECO:0007669"/>
    <property type="project" value="UniProtKB-KW"/>
</dbReference>
<organismHost>
    <name type="scientific">Homo sapiens</name>
    <name type="common">Human</name>
    <dbReference type="NCBI Taxonomy" id="9606"/>
</organismHost>
<keyword evidence="13 33" id="KW-0165">Cleavage on pair of basic residues</keyword>
<evidence type="ECO:0000256" key="10">
    <source>
        <dbReference type="ARBA" id="ARBA00022570"/>
    </source>
</evidence>
<dbReference type="EMBL" id="KM353987">
    <property type="protein sequence ID" value="AIX95670.1"/>
    <property type="molecule type" value="Genomic_RNA"/>
</dbReference>
<feature type="transmembrane region" description="Helical" evidence="34">
    <location>
        <begin position="671"/>
        <end position="698"/>
    </location>
</feature>
<keyword evidence="9 33" id="KW-1032">Host cell membrane</keyword>
<feature type="region of interest" description="Fusion peptide" evidence="33">
    <location>
        <begin position="505"/>
        <end position="525"/>
    </location>
</feature>
<comment type="subcellular location">
    <molecule>Surface protein gp120</molecule>
    <subcellularLocation>
        <location evidence="33">Virion membrane</location>
        <topology evidence="33">Peripheral membrane protein</topology>
    </subcellularLocation>
    <subcellularLocation>
        <location evidence="33">Host cell membrane</location>
        <topology evidence="33">Peripheral membrane protein</topology>
    </subcellularLocation>
    <subcellularLocation>
        <location evidence="33">Host endosome membrane</location>
        <topology evidence="33">Single-pass type I membrane protein</topology>
    </subcellularLocation>
    <text evidence="33">The surface protein is not anchored to the viral envelope, but associates with the extravirion surface through its binding to TM. It is probably concentrated at the site of budding and incorporated into the virions possibly by contacts between the cytoplasmic tail of Env and the N-terminus of Gag.</text>
</comment>
<comment type="subcellular location">
    <molecule>Transmembrane protein gp41</molecule>
    <subcellularLocation>
        <location evidence="33">Virion membrane</location>
        <topology evidence="33">Single-pass type I membrane protein</topology>
    </subcellularLocation>
    <subcellularLocation>
        <location evidence="33">Host cell membrane</location>
        <topology evidence="33">Single-pass type I membrane protein</topology>
    </subcellularLocation>
    <subcellularLocation>
        <location evidence="33">Host endosome membrane</location>
        <topology evidence="33">Single-pass type I membrane protein</topology>
    </subcellularLocation>
    <text evidence="33">It is probably concentrated at the site of budding and incorporated into the virions possibly by contacts between the cytoplasmic tail of Env and the N-terminus of Gag.</text>
</comment>
<sequence length="849" mass="96265">MRVKGIRKHYLWRWGIMLLGMLMICSATEKLWVTVYYGVPVWKEATTTLFCASDSKAYDTEVHNVWATHACVPTDPNPQEVVLGNVTENFNMWKNNMVEQMHEDIISLWDQSLKPCVKLTPLCVTLKCTDYWGNDNNTNNNTSANKTVERGEAMKNCSFNITTSIRDKMQKEYALFYKLDVVQINDNDNDSYRLISCNTSVITQACPKVSFEPIPIHYCAPAGFAILKCNNKTFNGTGPCTNVSTVQCTHGIKPVVSTQLLLNGSLAEEEIVLRSENFSNNAKTIIVHLNESVKITCTRPNNNTRKGIHIGPGRAFYTTGEIIGNTRQAHCNISGTAWNKTLHEVVKKLREKFNKTIIFNSSSGGDPEIVTHSFNCGGEFFYCNTTQLFNSIWNVTGGSANITNENITLQCRIKQVINMWQEVGKAMYAPPIRGQISCSSNITGLLLTRDGGSTSNETEIFRPAGGDMRDNWRSELYKYKVVKIEPIGVAPTRAKRRVVQREKRAVGLGAMFLGFLGAAGSTMGAASVTLTVQARQLLSGIVQQQNNLLRAIEAQHHLLQLTVWGIKQLQARVLAVERYLKDQQLLGIWGCSGKLICTTAVPWNASWSNKSFGQIWDNMTWMEWEKEIDNYTGLIYTLIEESQNQQEKNEQELLALDKWASLWNWFDITNWLWYIKIFIMIVGGLVGLRIVFTVLSIVNRVRKGYSPLSFQTHLPAERGPDRPEGTEEEGGERDRNRSNYLVDGFLALIWIDLRSLCLFSYHRLRDLLLIVARIVELLGRRGWEALKYWWNLLQYWIQELKNSAVSLFNATAIAVAEGTDRIIEGLQRAYRAIIHIPRRIRQGAERALQ</sequence>
<keyword evidence="19 33" id="KW-1043">Host membrane</keyword>
<keyword evidence="18 33" id="KW-0946">Virion</keyword>
<comment type="domain">
    <text evidence="33">The CD4-binding region is targeted by the antibody b12.</text>
</comment>
<feature type="region of interest" description="Immunosuppression" evidence="33">
    <location>
        <begin position="567"/>
        <end position="585"/>
    </location>
</feature>
<dbReference type="GO" id="GO:1903911">
    <property type="term" value="P:positive regulation of receptor clustering"/>
    <property type="evidence" value="ECO:0007669"/>
    <property type="project" value="UniProtKB-UniRule"/>
</dbReference>
<keyword evidence="28 33" id="KW-0325">Glycoprotein</keyword>
<comment type="subcellular location">
    <subcellularLocation>
        <location evidence="3">Host cell membrane</location>
        <topology evidence="3">Peripheral membrane protein</topology>
    </subcellularLocation>
    <subcellularLocation>
        <location evidence="1">Host cell membrane</location>
        <topology evidence="1">Single-pass type I membrane protein</topology>
    </subcellularLocation>
    <subcellularLocation>
        <location evidence="2">Host endosome membrane</location>
        <topology evidence="2">Peripheral membrane protein</topology>
    </subcellularLocation>
    <subcellularLocation>
        <location evidence="5">Host endosome membrane</location>
        <topology evidence="5">Single-pass type I membrane protein</topology>
    </subcellularLocation>
    <subcellularLocation>
        <location evidence="6">Virion membrane</location>
        <topology evidence="6">Peripheral membrane protein</topology>
    </subcellularLocation>
    <subcellularLocation>
        <location evidence="4">Virion membrane</location>
        <topology evidence="4">Single-pass type I membrane protein</topology>
    </subcellularLocation>
</comment>
<dbReference type="InterPro" id="IPR036377">
    <property type="entry name" value="Gp120_core_sf"/>
</dbReference>
<evidence type="ECO:0000256" key="6">
    <source>
        <dbReference type="ARBA" id="ARBA00004650"/>
    </source>
</evidence>
<feature type="region of interest" description="V5" evidence="33">
    <location>
        <begin position="454"/>
        <end position="464"/>
    </location>
</feature>
<proteinExistence type="inferred from homology"/>
<feature type="compositionally biased region" description="Basic and acidic residues" evidence="35">
    <location>
        <begin position="715"/>
        <end position="725"/>
    </location>
</feature>
<feature type="topological domain" description="Cytoplasmic" evidence="33">
    <location>
        <begin position="699"/>
        <end position="849"/>
    </location>
</feature>
<comment type="function">
    <text evidence="33">Envelope glycoprotein gp160: Oligomerizes in the host endoplasmic reticulum into predominantly trimers. In a second time, gp160 transits in the host Golgi, where glycosylation is completed. The precursor is then proteolytically cleaved in the trans-Golgi and thereby activated by cellular furin or furin-like proteases to produce gp120 and gp41.</text>
</comment>
<comment type="function">
    <text evidence="33">Transmembrane protein gp41: Acts as a class I viral fusion protein. Under the current model, the protein has at least 3 conformational states: pre-fusion native state, pre-hairpin intermediate state, and post-fusion hairpin state. During fusion of viral and target intracellular membranes, the coiled coil regions (heptad repeats) assume a trimer-of-hairpins structure, positioning the fusion peptide in close proximity to the C-terminal region of the ectodomain. The formation of this structure appears to drive apposition and subsequent fusion of viral and target cell membranes. Complete fusion occurs in host cell endosomes and is dynamin-dependent, however some lipid transfer might occur at the plasma membrane. The virus undergoes clathrin-dependent internalization long before endosomal fusion, thus minimizing the surface exposure of conserved viral epitopes during fusion and reducing the efficacy of inhibitors targeting these epitopes. Membranes fusion leads to delivery of the nucleocapsid into the cytoplasm.</text>
</comment>
<evidence type="ECO:0000256" key="35">
    <source>
        <dbReference type="SAM" id="MobiDB-lite"/>
    </source>
</evidence>
<comment type="PTM">
    <text evidence="33">Highly glycosylated by host. The high number of glycan on the protein is reffered to as 'glycan shield' because it contributes to hide protein sequence from adaptive immune system.</text>
</comment>
<comment type="miscellaneous">
    <text evidence="33">HIV-1 lineages are divided in three main groups, M (for Major), O (for Outlier), and N (for New, or Non-M, Non-O). The vast majority of strains found worldwide belong to the group M. Group O seems to be endemic to and largely confined to Cameroon and neighboring countries in West Central Africa, where these viruses represent a small minority of HIV-1 strains. The group N is represented by a limited number of isolates from Cameroonian persons. The group M is further subdivided in 9 clades or subtypes (A to D, F to H, J and K).</text>
</comment>
<feature type="chain" id="PRO_5023414626" description="Envelope glycoprotein gp160" evidence="33">
    <location>
        <begin position="30"/>
        <end position="849"/>
    </location>
</feature>
<dbReference type="GO" id="GO:0016020">
    <property type="term" value="C:membrane"/>
    <property type="evidence" value="ECO:0007669"/>
    <property type="project" value="UniProtKB-UniRule"/>
</dbReference>
<evidence type="ECO:0000256" key="4">
    <source>
        <dbReference type="ARBA" id="ARBA00004563"/>
    </source>
</evidence>
<dbReference type="GO" id="GO:0005198">
    <property type="term" value="F:structural molecule activity"/>
    <property type="evidence" value="ECO:0007669"/>
    <property type="project" value="UniProtKB-UniRule"/>
</dbReference>
<dbReference type="InterPro" id="IPR000777">
    <property type="entry name" value="HIV1_Gp120"/>
</dbReference>
<comment type="domain">
    <text evidence="33">The membrane proximal external region (MPER) present in gp41 is a tryptophan-rich region recognized by the antibodies 2F5, Z13, and 4E10. MPER seems to play a role in fusion.</text>
</comment>
<organism evidence="38">
    <name type="scientific">Human immunodeficiency virus type 1</name>
    <name type="common">HIV-1</name>
    <dbReference type="NCBI Taxonomy" id="11676"/>
    <lineage>
        <taxon>Viruses</taxon>
        <taxon>Riboviria</taxon>
        <taxon>Pararnavirae</taxon>
        <taxon>Artverviricota</taxon>
        <taxon>Revtraviricetes</taxon>
        <taxon>Ortervirales</taxon>
        <taxon>Retroviridae</taxon>
        <taxon>Orthoretrovirinae</taxon>
        <taxon>Lentivirus</taxon>
        <taxon>Lentivirus humimdef1</taxon>
    </lineage>
</organism>
<dbReference type="FunFam" id="1.20.5.490:FF:000001">
    <property type="entry name" value="Envelope glycoprotein gp160"/>
    <property type="match status" value="1"/>
</dbReference>
<comment type="domain">
    <text evidence="33">The YXXL motif is involved in determining the exact site of viral release at the surface of infected mononuclear cells and promotes endocytosis. YXXL and di-leucine endocytosis motifs interact directly or indirectly with the clathrin adapter complexes, opperate independently, and their activities are not additive.</text>
</comment>
<evidence type="ECO:0000256" key="16">
    <source>
        <dbReference type="ARBA" id="ARBA00022729"/>
    </source>
</evidence>
<dbReference type="GO" id="GO:0020002">
    <property type="term" value="C:host cell plasma membrane"/>
    <property type="evidence" value="ECO:0007669"/>
    <property type="project" value="UniProtKB-SubCell"/>
</dbReference>
<reference evidence="38" key="1">
    <citation type="submission" date="2014-08" db="EMBL/GenBank/DDBJ databases">
        <authorList>
            <person name="Buckheit Sturdevant C."/>
            <person name="Joseph S.B."/>
            <person name="Schnell G."/>
            <person name="Price R.W."/>
            <person name="Swanstrom R."/>
            <person name="Spudich S."/>
        </authorList>
    </citation>
    <scope>NUCLEOTIDE SEQUENCE</scope>
    <source>
        <strain evidence="38">9018_060809_plasma_10</strain>
    </source>
</reference>
<feature type="transmembrane region" description="Helical" evidence="34">
    <location>
        <begin position="505"/>
        <end position="528"/>
    </location>
</feature>
<evidence type="ECO:0000256" key="30">
    <source>
        <dbReference type="ARBA" id="ARBA00023288"/>
    </source>
</evidence>
<comment type="PTM">
    <text evidence="33">Palmitoylation of the transmembrane protein and of Env polyprotein (prior to its proteolytic cleavage) is essential for their association with host cell membrane lipid rafts. Palmitoylation is therefore required for envelope trafficking to classical lipid rafts, but not for viral replication.</text>
</comment>
<evidence type="ECO:0000313" key="38">
    <source>
        <dbReference type="EMBL" id="AIX95670.1"/>
    </source>
</evidence>
<keyword evidence="24 33" id="KW-0175">Coiled coil</keyword>
<keyword evidence="21 33" id="KW-1164">Virus endocytosis by host</keyword>
<dbReference type="FunFam" id="1.10.287.210:FF:000001">
    <property type="entry name" value="Envelope glycoprotein gp160"/>
    <property type="match status" value="1"/>
</dbReference>
<feature type="short sequence motif" description="YXXL motif; contains endocytosis signal" evidence="33">
    <location>
        <begin position="705"/>
        <end position="708"/>
    </location>
</feature>
<protein>
    <recommendedName>
        <fullName evidence="33">Envelope glycoprotein gp160</fullName>
    </recommendedName>
    <alternativeName>
        <fullName evidence="33">Env polyprotein</fullName>
    </alternativeName>
    <component>
        <recommendedName>
            <fullName evidence="33">Surface protein gp120</fullName>
            <shortName evidence="33">SU</shortName>
        </recommendedName>
        <alternativeName>
            <fullName evidence="33">Glycoprotein 120</fullName>
            <shortName evidence="33">gp120</shortName>
        </alternativeName>
    </component>
    <component>
        <recommendedName>
            <fullName evidence="33">Transmembrane protein gp41</fullName>
            <shortName evidence="33">TM</shortName>
        </recommendedName>
        <alternativeName>
            <fullName evidence="33">Glycoprotein 41</fullName>
            <shortName evidence="33">gp41</shortName>
        </alternativeName>
    </component>
</protein>
<dbReference type="InterPro" id="IPR037527">
    <property type="entry name" value="Gp160"/>
</dbReference>
<comment type="miscellaneous">
    <text evidence="33">Inhibitors targeting HIV-1 viral envelope proteins are used as antiretroviral drugs. Attachment of virions to the cell surface via non-specific interactions and CD4 binding can be blocked by inhibitors that include cyanovirin-N, cyclotriazadisulfonamide analogs, PRO 2000, TNX 355 and PRO 542. In addition, BMS 806 can block CD4-induced conformational changes. Env interactions with the coreceptor molecules can be targeted by CCR5 antagonists including SCH-D, maraviroc (UK 427857) and aplaviroc (GW 873140), and the CXCR4 antagonist AMD 070. Fusion of viral and cellular membranes can be inhibited by peptides such as enfuvirtide and tifuvirtide (T 1249). Resistance to inhibitors associated with mutations in Env are observed. Most of the time, single mutations confer only a modest reduction in drug susceptibility. Combination of several mutations is usually required to develop a high-level drug resistance.</text>
</comment>
<keyword evidence="7 33" id="KW-1168">Fusion of virus membrane with host membrane</keyword>
<evidence type="ECO:0000256" key="8">
    <source>
        <dbReference type="ARBA" id="ARBA00022510"/>
    </source>
</evidence>
<dbReference type="GO" id="GO:0075512">
    <property type="term" value="P:clathrin-dependent endocytosis of virus by host cell"/>
    <property type="evidence" value="ECO:0007669"/>
    <property type="project" value="UniProtKB-UniRule"/>
</dbReference>
<evidence type="ECO:0000256" key="22">
    <source>
        <dbReference type="ARBA" id="ARBA00022989"/>
    </source>
</evidence>
<dbReference type="Gene3D" id="1.20.5.490">
    <property type="entry name" value="Single helix bin"/>
    <property type="match status" value="1"/>
</dbReference>
<evidence type="ECO:0000256" key="7">
    <source>
        <dbReference type="ARBA" id="ARBA00022506"/>
    </source>
</evidence>
<evidence type="ECO:0000256" key="21">
    <source>
        <dbReference type="ARBA" id="ARBA00022890"/>
    </source>
</evidence>
<evidence type="ECO:0000256" key="34">
    <source>
        <dbReference type="RuleBase" id="RU363095"/>
    </source>
</evidence>
<feature type="site" description="Cleavage; by host furin" evidence="33">
    <location>
        <begin position="504"/>
        <end position="505"/>
    </location>
</feature>
<keyword evidence="30 33" id="KW-0449">Lipoprotein</keyword>
<comment type="domain">
    <text evidence="33">Some of the most genetically diverse regions of the viral genome are present in Env. They are called variable regions 1 through 5 (V1 through V5). Coreceptor usage of gp120 is determined mainly by the primary structure of the third variable region (V3) in the outer domain of gp120. The sequence of V3 determines which coreceptor, CCR5 and/or CXCR4 (corresponding to R5/macrophage, X4/T cell and R5X4/T cell and macrophage tropism), is used to trigger the fusion potential of the Env complex, and hence which cells the virus can infect. Binding to CCR5 involves a region adjacent in addition to V3.</text>
</comment>
<feature type="disulfide bond" evidence="33">
    <location>
        <begin position="51"/>
        <end position="71"/>
    </location>
</feature>
<dbReference type="FunFam" id="2.170.40.20:FF:000003">
    <property type="entry name" value="Envelope glycoprotein gp160"/>
    <property type="match status" value="1"/>
</dbReference>
<keyword evidence="11 33" id="KW-0945">Host-virus interaction</keyword>
<evidence type="ECO:0000256" key="28">
    <source>
        <dbReference type="ARBA" id="ARBA00023180"/>
    </source>
</evidence>
<dbReference type="SUPFAM" id="SSF58069">
    <property type="entry name" value="Virus ectodomain"/>
    <property type="match status" value="1"/>
</dbReference>
<evidence type="ECO:0000256" key="18">
    <source>
        <dbReference type="ARBA" id="ARBA00022844"/>
    </source>
</evidence>
<name>A0A0A1CMJ5_HV1</name>
<keyword evidence="29 33" id="KW-0899">Viral immunoevasion</keyword>
<comment type="function">
    <text evidence="33">Surface protein gp120: Attaches the virus to the host lymphoid cell by binding to the primary receptor CD4. This interaction induces a structural rearrangement creating a high affinity binding site for a chemokine coreceptor like CXCR4 and/or CCR5. Acts as a ligand for CD209/DC-SIGN and CLEC4M/DC-SIGNR, which are respectively found on dendritic cells (DCs), and on endothelial cells of liver sinusoids and lymph node sinuses. These interactions allow capture of viral particles at mucosal surfaces by these cells and subsequent transmission to permissive cells. HIV subverts the migration properties of dendritic cells to gain access to CD4+ T-cells in lymph nodes. Virus transmission to permissive T-cells occurs either in trans (without DCs infection, through viral capture and transmission), or in cis (following DCs productive infection, through the usual CD4-gp120 interaction), thereby inducing a robust infection. In trans infection, bound virions remain infectious over days and it is proposed that they are not degraded, but protected in non-lysosomal acidic organelles within the DCs close to the cell membrane thus contributing to the viral infectious potential during DCs' migration from the periphery to the lymphoid tissues. On arrival at lymphoid tissues, intact virions recycle back to DCs' cell surface allowing virus transmission to CD4+ T-cells.</text>
</comment>
<evidence type="ECO:0000256" key="15">
    <source>
        <dbReference type="ARBA" id="ARBA00022703"/>
    </source>
</evidence>
<comment type="domain">
    <text evidence="33 34">The 17 amino acids long immunosuppressive region is present in many retroviral envelope proteins. Synthetic peptides derived from this relatively conserved sequence inhibit immune function in vitro and in vivo.</text>
</comment>
<evidence type="ECO:0000256" key="2">
    <source>
        <dbReference type="ARBA" id="ARBA00004433"/>
    </source>
</evidence>
<accession>A0A0A1CMJ5</accession>
<dbReference type="GO" id="GO:0052031">
    <property type="term" value="P:symbiont-mediated perturbation of host defense response"/>
    <property type="evidence" value="ECO:0007669"/>
    <property type="project" value="UniProtKB-UniRule"/>
</dbReference>
<evidence type="ECO:0000259" key="37">
    <source>
        <dbReference type="Pfam" id="PF00517"/>
    </source>
</evidence>
<comment type="caution">
    <text evidence="33 34">Lacks conserved residue(s) required for the propagation of feature annotation.</text>
</comment>
<evidence type="ECO:0000256" key="32">
    <source>
        <dbReference type="ARBA" id="ARBA00062028"/>
    </source>
</evidence>
<dbReference type="SUPFAM" id="SSF56502">
    <property type="entry name" value="gp120 core"/>
    <property type="match status" value="2"/>
</dbReference>
<feature type="region of interest" description="Disordered" evidence="35">
    <location>
        <begin position="712"/>
        <end position="735"/>
    </location>
</feature>
<evidence type="ECO:0000256" key="9">
    <source>
        <dbReference type="ARBA" id="ARBA00022511"/>
    </source>
</evidence>
<evidence type="ECO:0000256" key="33">
    <source>
        <dbReference type="HAMAP-Rule" id="MF_04083"/>
    </source>
</evidence>
<keyword evidence="15 33" id="KW-0053">Apoptosis</keyword>
<dbReference type="GO" id="GO:0019082">
    <property type="term" value="P:viral protein processing"/>
    <property type="evidence" value="ECO:0007669"/>
    <property type="project" value="UniProtKB-UniRule"/>
</dbReference>
<evidence type="ECO:0000256" key="25">
    <source>
        <dbReference type="ARBA" id="ARBA00023136"/>
    </source>
</evidence>
<dbReference type="FunFam" id="2.170.40.20:FF:000001">
    <property type="entry name" value="Envelope glycoprotein gp160"/>
    <property type="match status" value="1"/>
</dbReference>
<keyword evidence="17 33" id="KW-1161">Viral attachment to host cell</keyword>
<keyword evidence="12 33" id="KW-1162">Viral penetration into host cytoplasm</keyword>
<keyword evidence="8 33" id="KW-1170">Fusion of virus membrane with host endosomal membrane</keyword>
<evidence type="ECO:0000256" key="23">
    <source>
        <dbReference type="ARBA" id="ARBA00023046"/>
    </source>
</evidence>
<comment type="subunit">
    <text evidence="32">The mature envelope protein (Env) consists of a homotrimer of non-covalently associated gp120-gp41 heterodimers. The resulting complex protrudes from the virus surface as a spike. There seems to be as few as 10 spikes on the average virion. Interacts with host CD4, CCR5 and CXCR4. Gp120 also interacts with the C-type lectins CD209/DC-SIGN and CLEC4M/DC-SIGNR (collectively referred to as DC-SIGN(R)). Gp120 and gp41 interact with GalCer. Gp120 interacts with host ITGA4/ITGB7 complex; on CD4+ T-cells, this interaction results in rapid activation of integrin ITGAL/LFA-1, which facilitates efficient cell-to-cell spreading of HIV-1. Gp120 interacts with cell-associated heparan sulfate; this interaction increases virus infectivity on permissive cells and may be involved in infection of CD4- cells.</text>
</comment>
<dbReference type="GO" id="GO:0055036">
    <property type="term" value="C:virion membrane"/>
    <property type="evidence" value="ECO:0007669"/>
    <property type="project" value="UniProtKB-SubCell"/>
</dbReference>
<feature type="disulfide bond" evidence="33">
    <location>
        <begin position="229"/>
        <end position="240"/>
    </location>
</feature>
<keyword evidence="16 33" id="KW-0732">Signal</keyword>
<dbReference type="Gene3D" id="2.170.40.20">
    <property type="entry name" value="Human immunodeficiency virus 1, Gp160, envelope glycoprotein"/>
    <property type="match status" value="2"/>
</dbReference>
<dbReference type="Gene3D" id="1.10.287.210">
    <property type="match status" value="1"/>
</dbReference>
<comment type="similarity">
    <text evidence="33">Belongs to the HIV-1 env protein family.</text>
</comment>
<keyword evidence="25 33" id="KW-0472">Membrane</keyword>
<feature type="region of interest" description="MPER; binding to GalCer" evidence="33">
    <location>
        <begin position="655"/>
        <end position="676"/>
    </location>
</feature>
<dbReference type="Pfam" id="PF00516">
    <property type="entry name" value="GP120"/>
    <property type="match status" value="1"/>
</dbReference>
<dbReference type="InterPro" id="IPR000328">
    <property type="entry name" value="GP41-like"/>
</dbReference>
<dbReference type="Pfam" id="PF00517">
    <property type="entry name" value="GP41"/>
    <property type="match status" value="1"/>
</dbReference>
<keyword evidence="10 33" id="KW-1165">Clathrin-mediated endocytosis of virus by host</keyword>
<keyword evidence="27 33" id="KW-1015">Disulfide bond</keyword>
<evidence type="ECO:0000256" key="20">
    <source>
        <dbReference type="ARBA" id="ARBA00022879"/>
    </source>
</evidence>
<evidence type="ECO:0000256" key="1">
    <source>
        <dbReference type="ARBA" id="ARBA00004402"/>
    </source>
</evidence>
<evidence type="ECO:0000256" key="19">
    <source>
        <dbReference type="ARBA" id="ARBA00022870"/>
    </source>
</evidence>
<dbReference type="GO" id="GO:0039654">
    <property type="term" value="P:fusion of virus membrane with host endosome membrane"/>
    <property type="evidence" value="ECO:0007669"/>
    <property type="project" value="UniProtKB-UniRule"/>
</dbReference>
<feature type="disulfide bond" evidence="33">
    <location>
        <begin position="219"/>
        <end position="248"/>
    </location>
</feature>
<evidence type="ECO:0000256" key="26">
    <source>
        <dbReference type="ARBA" id="ARBA00023139"/>
    </source>
</evidence>
<keyword evidence="20 33" id="KW-0261">Viral envelope protein</keyword>
<evidence type="ECO:0000256" key="3">
    <source>
        <dbReference type="ARBA" id="ARBA00004505"/>
    </source>
</evidence>
<evidence type="ECO:0000256" key="5">
    <source>
        <dbReference type="ARBA" id="ARBA00004578"/>
    </source>
</evidence>
<evidence type="ECO:0000256" key="27">
    <source>
        <dbReference type="ARBA" id="ARBA00023157"/>
    </source>
</evidence>
<comment type="PTM">
    <text evidence="33">Specific enzymatic cleavages in vivo yield mature proteins. Envelope glycoproteins are synthesized as a inactive precursor that is heavily N-glycosylated and processed likely by host cell furin in the Golgi to yield the mature SU and TM proteins. The cleavage site between SU and TM requires the minimal sequence [KR]-X-[KR]-R. About 2 of the 9 disulfide bonds of gp41 are reduced by P4HB/PDI, following binding to CD4 receptor.</text>
</comment>
<feature type="lipid moiety-binding region" description="S-palmitoyl cysteine; by host" evidence="33">
    <location>
        <position position="757"/>
    </location>
</feature>
<dbReference type="CDD" id="cd09909">
    <property type="entry name" value="HIV-1-like_HR1-HR2"/>
    <property type="match status" value="1"/>
</dbReference>
<evidence type="ECO:0000256" key="31">
    <source>
        <dbReference type="ARBA" id="ARBA00023296"/>
    </source>
</evidence>
<evidence type="ECO:0000256" key="14">
    <source>
        <dbReference type="ARBA" id="ARBA00022692"/>
    </source>
</evidence>
<dbReference type="GO" id="GO:1903908">
    <property type="term" value="P:positive regulation of plasma membrane raft polarization"/>
    <property type="evidence" value="ECO:0007669"/>
    <property type="project" value="UniProtKB-UniRule"/>
</dbReference>
<keyword evidence="26 33" id="KW-0564">Palmitate</keyword>
<feature type="coiled-coil region" evidence="33">
    <location>
        <begin position="626"/>
        <end position="660"/>
    </location>
</feature>
<keyword evidence="31 33" id="KW-1160">Virus entry into host cell</keyword>
<evidence type="ECO:0000256" key="17">
    <source>
        <dbReference type="ARBA" id="ARBA00022804"/>
    </source>
</evidence>
<feature type="domain" description="Human immunodeficiency virus 1 envelope glycoprotein Gp120" evidence="36">
    <location>
        <begin position="31"/>
        <end position="504"/>
    </location>
</feature>
<feature type="disulfide bond" evidence="33">
    <location>
        <begin position="591"/>
        <end position="597"/>
    </location>
</feature>
<evidence type="ECO:0000256" key="12">
    <source>
        <dbReference type="ARBA" id="ARBA00022595"/>
    </source>
</evidence>
<feature type="region of interest" description="CD4-binding loop" evidence="33">
    <location>
        <begin position="362"/>
        <end position="372"/>
    </location>
</feature>
<keyword evidence="22 33" id="KW-1133">Transmembrane helix</keyword>
<evidence type="ECO:0000256" key="29">
    <source>
        <dbReference type="ARBA" id="ARBA00023280"/>
    </source>
</evidence>
<dbReference type="GO" id="GO:0019064">
    <property type="term" value="P:fusion of virus membrane with host plasma membrane"/>
    <property type="evidence" value="ECO:0007669"/>
    <property type="project" value="UniProtKB-UniRule"/>
</dbReference>
<dbReference type="GO" id="GO:0044175">
    <property type="term" value="C:host cell endosome membrane"/>
    <property type="evidence" value="ECO:0007669"/>
    <property type="project" value="UniProtKB-SubCell"/>
</dbReference>
<feature type="chain" id="PRO_5023414625" description="Transmembrane protein gp41" evidence="33">
    <location>
        <begin position="505"/>
        <end position="849"/>
    </location>
</feature>
<keyword evidence="14 33" id="KW-0812">Transmembrane</keyword>
<evidence type="ECO:0000256" key="11">
    <source>
        <dbReference type="ARBA" id="ARBA00022581"/>
    </source>
</evidence>
<evidence type="ECO:0000256" key="24">
    <source>
        <dbReference type="ARBA" id="ARBA00023054"/>
    </source>
</evidence>
<reference evidence="38" key="2">
    <citation type="journal article" date="2015" name="PLoS Pathog.">
        <title>Compartmentalized Replication of R5 T Cell-Tropic HIV-1 in the Central Nervous System Early in the Course of Infection.</title>
        <authorList>
            <person name="Sturdevant C.B."/>
            <person name="Joseph S.B."/>
            <person name="Schnell G."/>
            <person name="Price R.W."/>
            <person name="Swanstrom R."/>
            <person name="Spudich S."/>
        </authorList>
    </citation>
    <scope>NUCLEOTIDE SEQUENCE</scope>
    <source>
        <strain evidence="38">9018_060809_plasma_10</strain>
    </source>
</reference>
<comment type="subunit">
    <text evidence="33">The mature envelope protein (Env) consists of a homotrimer of non-covalently associated gp120-gp41 heterodimers. The resulting complex protrudes from the virus surface as a spike. There seems to be as few as 10 spikes on the average virion. Surface protein gp120 interacts with host CD4, CCR5 and CXCR4. Gp120 also interacts with the C-type lectins CD209/DC-SIGN and CLEC4M/DC-SIGNR (collectively referred to as DC-SIGN(R)). Gp120 and gp41 interact with GalCer. Gp120 interacts with host ITGA4/ITGB7 complex; on CD4+ T-cells, this interaction results in rapid activation of integrin ITGAL/LFA-1, which facilitates efficient cell-to-cell spreading of HIV-1. Gp120 interacts with cell-associated heparan sulfate; this interaction increases virus infectivity on permissive cells and may be involved in infection of CD4- cells.</text>
</comment>
<evidence type="ECO:0000259" key="36">
    <source>
        <dbReference type="Pfam" id="PF00516"/>
    </source>
</evidence>
<dbReference type="HAMAP" id="MF_04083">
    <property type="entry name" value="HIV_ENV"/>
    <property type="match status" value="1"/>
</dbReference>
<gene>
    <name evidence="33 38" type="primary">env</name>
</gene>